<accession>A0A0R3RND8</accession>
<proteinExistence type="predicted"/>
<organism evidence="2 3">
    <name type="scientific">Elaeophora elaphi</name>
    <dbReference type="NCBI Taxonomy" id="1147741"/>
    <lineage>
        <taxon>Eukaryota</taxon>
        <taxon>Metazoa</taxon>
        <taxon>Ecdysozoa</taxon>
        <taxon>Nematoda</taxon>
        <taxon>Chromadorea</taxon>
        <taxon>Rhabditida</taxon>
        <taxon>Spirurina</taxon>
        <taxon>Spiruromorpha</taxon>
        <taxon>Filarioidea</taxon>
        <taxon>Onchocercidae</taxon>
        <taxon>Elaeophora</taxon>
    </lineage>
</organism>
<reference evidence="3" key="1">
    <citation type="submission" date="2017-02" db="UniProtKB">
        <authorList>
            <consortium name="WormBaseParasite"/>
        </authorList>
    </citation>
    <scope>IDENTIFICATION</scope>
</reference>
<dbReference type="STRING" id="1147741.A0A0R3RND8"/>
<evidence type="ECO:0000256" key="1">
    <source>
        <dbReference type="SAM" id="Phobius"/>
    </source>
</evidence>
<dbReference type="WBParaSite" id="EEL_0000299801-mRNA-1">
    <property type="protein sequence ID" value="EEL_0000299801-mRNA-1"/>
    <property type="gene ID" value="EEL_0000299801"/>
</dbReference>
<name>A0A0R3RND8_9BILA</name>
<feature type="transmembrane region" description="Helical" evidence="1">
    <location>
        <begin position="6"/>
        <end position="29"/>
    </location>
</feature>
<sequence>MIVIVIMVVMMMMMIGSMHYHITIDALLFPDDFDSFLEMLFEHAECEDFLSDDKWSTVGLRDCKPYVCNFPRELCRRPAAKYQDETSNTCSRIPEKCLTAANGGTLLTTDATSIINNEITNSNIDESELTTVTSSLSTFSNGSFTEAPSSIPTESTYILPYFSIRTFTINFISSDCKISISYHN</sequence>
<keyword evidence="1" id="KW-1133">Transmembrane helix</keyword>
<dbReference type="Proteomes" id="UP000050640">
    <property type="component" value="Unplaced"/>
</dbReference>
<keyword evidence="2" id="KW-1185">Reference proteome</keyword>
<keyword evidence="1" id="KW-0812">Transmembrane</keyword>
<dbReference type="AlphaFoldDB" id="A0A0R3RND8"/>
<evidence type="ECO:0000313" key="3">
    <source>
        <dbReference type="WBParaSite" id="EEL_0000299801-mRNA-1"/>
    </source>
</evidence>
<protein>
    <submittedName>
        <fullName evidence="3">FZ domain-containing protein</fullName>
    </submittedName>
</protein>
<keyword evidence="1" id="KW-0472">Membrane</keyword>
<evidence type="ECO:0000313" key="2">
    <source>
        <dbReference type="Proteomes" id="UP000050640"/>
    </source>
</evidence>